<protein>
    <recommendedName>
        <fullName evidence="4">Zinc-finger</fullName>
    </recommendedName>
</protein>
<dbReference type="AlphaFoldDB" id="G8M0L9"/>
<name>G8M0L9_ACECE</name>
<reference evidence="3" key="1">
    <citation type="submission" date="2011-12" db="EMBL/GenBank/DDBJ databases">
        <title>Complete sequence of Clostridium clariflavum DSM 19732.</title>
        <authorList>
            <consortium name="US DOE Joint Genome Institute"/>
            <person name="Lucas S."/>
            <person name="Han J."/>
            <person name="Lapidus A."/>
            <person name="Cheng J.-F."/>
            <person name="Goodwin L."/>
            <person name="Pitluck S."/>
            <person name="Peters L."/>
            <person name="Teshima H."/>
            <person name="Detter J.C."/>
            <person name="Han C."/>
            <person name="Tapia R."/>
            <person name="Land M."/>
            <person name="Hauser L."/>
            <person name="Kyrpides N."/>
            <person name="Ivanova N."/>
            <person name="Pagani I."/>
            <person name="Kitzmiller T."/>
            <person name="Lynd L."/>
            <person name="Izquierdo J."/>
            <person name="Woyke T."/>
        </authorList>
    </citation>
    <scope>NUCLEOTIDE SEQUENCE [LARGE SCALE GENOMIC DNA]</scope>
    <source>
        <strain evidence="3">DSM 19732 / NBRC 101661 / EBR45</strain>
    </source>
</reference>
<dbReference type="eggNOG" id="ENOG503326M">
    <property type="taxonomic scope" value="Bacteria"/>
</dbReference>
<evidence type="ECO:0000313" key="2">
    <source>
        <dbReference type="EMBL" id="AEV69100.1"/>
    </source>
</evidence>
<accession>G8M0L9</accession>
<proteinExistence type="predicted"/>
<gene>
    <name evidence="2" type="ordered locus">Clocl_2530</name>
</gene>
<keyword evidence="3" id="KW-1185">Reference proteome</keyword>
<feature type="transmembrane region" description="Helical" evidence="1">
    <location>
        <begin position="95"/>
        <end position="113"/>
    </location>
</feature>
<dbReference type="STRING" id="720554.Clocl_2530"/>
<evidence type="ECO:0000313" key="3">
    <source>
        <dbReference type="Proteomes" id="UP000005435"/>
    </source>
</evidence>
<dbReference type="HOGENOM" id="CLU_548248_0_0_9"/>
<evidence type="ECO:0008006" key="4">
    <source>
        <dbReference type="Google" id="ProtNLM"/>
    </source>
</evidence>
<evidence type="ECO:0000256" key="1">
    <source>
        <dbReference type="SAM" id="Phobius"/>
    </source>
</evidence>
<keyword evidence="1" id="KW-1133">Transmembrane helix</keyword>
<dbReference type="RefSeq" id="WP_014255665.1">
    <property type="nucleotide sequence ID" value="NC_016627.1"/>
</dbReference>
<keyword evidence="1" id="KW-0812">Transmembrane</keyword>
<keyword evidence="1" id="KW-0472">Membrane</keyword>
<dbReference type="EMBL" id="CP003065">
    <property type="protein sequence ID" value="AEV69100.1"/>
    <property type="molecule type" value="Genomic_DNA"/>
</dbReference>
<organism evidence="2 3">
    <name type="scientific">Acetivibrio clariflavus (strain DSM 19732 / NBRC 101661 / EBR45)</name>
    <name type="common">Clostridium clariflavum</name>
    <dbReference type="NCBI Taxonomy" id="720554"/>
    <lineage>
        <taxon>Bacteria</taxon>
        <taxon>Bacillati</taxon>
        <taxon>Bacillota</taxon>
        <taxon>Clostridia</taxon>
        <taxon>Eubacteriales</taxon>
        <taxon>Oscillospiraceae</taxon>
        <taxon>Acetivibrio</taxon>
    </lineage>
</organism>
<reference evidence="2 3" key="2">
    <citation type="journal article" date="2012" name="Stand. Genomic Sci.">
        <title>Complete Genome Sequence of Clostridium clariflavum DSM 19732.</title>
        <authorList>
            <person name="Izquierdo J.A."/>
            <person name="Goodwin L."/>
            <person name="Davenport K.W."/>
            <person name="Teshima H."/>
            <person name="Bruce D."/>
            <person name="Detter C."/>
            <person name="Tapia R."/>
            <person name="Han S."/>
            <person name="Land M."/>
            <person name="Hauser L."/>
            <person name="Jeffries C.D."/>
            <person name="Han J."/>
            <person name="Pitluck S."/>
            <person name="Nolan M."/>
            <person name="Chen A."/>
            <person name="Huntemann M."/>
            <person name="Mavromatis K."/>
            <person name="Mikhailova N."/>
            <person name="Liolios K."/>
            <person name="Woyke T."/>
            <person name="Lynd L.R."/>
        </authorList>
    </citation>
    <scope>NUCLEOTIDE SEQUENCE [LARGE SCALE GENOMIC DNA]</scope>
    <source>
        <strain evidence="3">DSM 19732 / NBRC 101661 / EBR45</strain>
    </source>
</reference>
<dbReference type="KEGG" id="ccl:Clocl_2530"/>
<dbReference type="Proteomes" id="UP000005435">
    <property type="component" value="Chromosome"/>
</dbReference>
<dbReference type="OrthoDB" id="2882585at2"/>
<sequence>MKCNYNIEDLVKLIEDTMDEKSKIELEHHIEKCSKCNKNYTALKLADNLMQKEIKYSKDLYSNLIVRIDENRYKSHSLKYRIGFIFYKNAPKLKIILTAAVIIVFFITTKSLFPFSKSSIDKYNSSEIESQNSTTVDREEDSFNEYDIDKLTEEYIASNLFPPKSGKVFCAYKTIKKIEEDSLITQYLMVLAQEYYCTDGLLEEGTGAVVPVSITIKKIDGIYKVVDFKNPLKYDDHSDEQKNLFPPDVLEEINTGNYSSNEAVDELEVQTLNKAREFYMDQLSHSNISTPSPTIFHESIPLEFKNVDVTQSIEVIDKSVIEKIYTEKNIAGVIVFIFKNSRDDEFLHGGIKINDTYYDLGEVSAIQLEEYPNTISIEEINYCNLKLLRIYGIVGGSYFGKTSYYLFHDGKPNNFLTVNGRGIERDIDKDGKEEIISCSGSAPYTYLYEYEDGYIKVSNINLELNADGVLFENDSNIFTAYYRNENEKRKLFEYKRM</sequence>